<dbReference type="EMBL" id="UYSU01046148">
    <property type="protein sequence ID" value="VDM05449.1"/>
    <property type="molecule type" value="Genomic_DNA"/>
</dbReference>
<evidence type="ECO:0000313" key="1">
    <source>
        <dbReference type="EMBL" id="VDM05449.1"/>
    </source>
</evidence>
<dbReference type="AlphaFoldDB" id="A0A3P7DNZ4"/>
<dbReference type="PANTHER" id="PTHR33327:SF3">
    <property type="entry name" value="RNA-DIRECTED DNA POLYMERASE"/>
    <property type="match status" value="1"/>
</dbReference>
<dbReference type="OrthoDB" id="6423908at2759"/>
<name>A0A3P7DNZ4_SCHSO</name>
<protein>
    <submittedName>
        <fullName evidence="1">Uncharacterized protein</fullName>
    </submittedName>
</protein>
<proteinExistence type="predicted"/>
<reference evidence="1 2" key="1">
    <citation type="submission" date="2018-11" db="EMBL/GenBank/DDBJ databases">
        <authorList>
            <consortium name="Pathogen Informatics"/>
        </authorList>
    </citation>
    <scope>NUCLEOTIDE SEQUENCE [LARGE SCALE GENOMIC DNA]</scope>
    <source>
        <strain evidence="1 2">NST_G2</strain>
    </source>
</reference>
<accession>A0A3P7DNZ4</accession>
<dbReference type="Proteomes" id="UP000275846">
    <property type="component" value="Unassembled WGS sequence"/>
</dbReference>
<sequence length="275" mass="31561">MGDRKPTELLRRMQILRGELHFNDKLFKEMFLECLPTDIQTILASGSEDLAVLRLAEMVNRMLEVQRFQPPSIAQLSTSPLLTPNEHPVTQMAAMVAEMASLKLQLVCLSSRRSSSRSPSRSRSHSRPRTADVCWYHTDFGEKAHRCSFPCSFKSPQETSLSENRGNRLLWLWSHFPWGRASRRSLNRGERPTHLRAQTAKRGRISPSDYEGWAHVQTHLTVTTAAVQGTEVTRVRPMFDRRGTKANPRPAVQSKFMRQAARQNTFRHDDQPPHH</sequence>
<dbReference type="PANTHER" id="PTHR33327">
    <property type="entry name" value="ENDONUCLEASE"/>
    <property type="match status" value="1"/>
</dbReference>
<gene>
    <name evidence="1" type="ORF">SSLN_LOCUS19063</name>
</gene>
<evidence type="ECO:0000313" key="2">
    <source>
        <dbReference type="Proteomes" id="UP000275846"/>
    </source>
</evidence>
<keyword evidence="2" id="KW-1185">Reference proteome</keyword>
<organism evidence="1 2">
    <name type="scientific">Schistocephalus solidus</name>
    <name type="common">Tapeworm</name>
    <dbReference type="NCBI Taxonomy" id="70667"/>
    <lineage>
        <taxon>Eukaryota</taxon>
        <taxon>Metazoa</taxon>
        <taxon>Spiralia</taxon>
        <taxon>Lophotrochozoa</taxon>
        <taxon>Platyhelminthes</taxon>
        <taxon>Cestoda</taxon>
        <taxon>Eucestoda</taxon>
        <taxon>Diphyllobothriidea</taxon>
        <taxon>Diphyllobothriidae</taxon>
        <taxon>Schistocephalus</taxon>
    </lineage>
</organism>